<dbReference type="Proteomes" id="UP000596742">
    <property type="component" value="Unassembled WGS sequence"/>
</dbReference>
<dbReference type="InterPro" id="IPR002403">
    <property type="entry name" value="Cyt_P450_E_grp-IV"/>
</dbReference>
<gene>
    <name evidence="6" type="ORF">MGAL_10B083443</name>
</gene>
<keyword evidence="4" id="KW-0349">Heme</keyword>
<evidence type="ECO:0000313" key="6">
    <source>
        <dbReference type="EMBL" id="VDI12293.1"/>
    </source>
</evidence>
<dbReference type="Pfam" id="PF00067">
    <property type="entry name" value="p450"/>
    <property type="match status" value="2"/>
</dbReference>
<feature type="transmembrane region" description="Helical" evidence="5">
    <location>
        <begin position="215"/>
        <end position="237"/>
    </location>
</feature>
<dbReference type="AlphaFoldDB" id="A0A8B6D0A1"/>
<dbReference type="GO" id="GO:0005506">
    <property type="term" value="F:iron ion binding"/>
    <property type="evidence" value="ECO:0007669"/>
    <property type="project" value="InterPro"/>
</dbReference>
<feature type="binding site" description="axial binding residue" evidence="4">
    <location>
        <position position="1122"/>
    </location>
    <ligand>
        <name>heme</name>
        <dbReference type="ChEBI" id="CHEBI:30413"/>
    </ligand>
    <ligandPart>
        <name>Fe</name>
        <dbReference type="ChEBI" id="CHEBI:18248"/>
    </ligandPart>
</feature>
<dbReference type="InterPro" id="IPR001128">
    <property type="entry name" value="Cyt_P450"/>
</dbReference>
<protein>
    <submittedName>
        <fullName evidence="6">Cytochrome P450, family 4</fullName>
        <ecNumber evidence="6">1.14.-.-</ecNumber>
    </submittedName>
</protein>
<dbReference type="PRINTS" id="PR00465">
    <property type="entry name" value="EP450IV"/>
</dbReference>
<dbReference type="InterPro" id="IPR050196">
    <property type="entry name" value="Cytochrome_P450_Monoox"/>
</dbReference>
<keyword evidence="5" id="KW-1133">Transmembrane helix</keyword>
<dbReference type="OrthoDB" id="1470350at2759"/>
<evidence type="ECO:0000256" key="1">
    <source>
        <dbReference type="ARBA" id="ARBA00010617"/>
    </source>
</evidence>
<comment type="similarity">
    <text evidence="1">Belongs to the cytochrome P450 family.</text>
</comment>
<dbReference type="InterPro" id="IPR036396">
    <property type="entry name" value="Cyt_P450_sf"/>
</dbReference>
<keyword evidence="2 4" id="KW-0479">Metal-binding</keyword>
<sequence length="1175" mass="135308">MLNCINKTVVCSDSDEKCFLDKDENPSLILEITAGCRSKLICDLIESQYSVGRRRRHNSYTARSLGSCGQCCTGLTHSIPCNSFLCNKRPIFRLQIETGKILALRYEVKGLCTCFFSLTALFRCIDKMLPLPCGCSGYRSRLYYFFILNCPGGSQGNISAGGSRAHHGVQKEQKYVLFGFTIIKCNVRSPACYLNLAFWVFNKNGDKFLLGEMELFSGFIVKAILTLIVTYVFWQLWKFAIKYKEWRKITSQMTVIGPIHPFWGSLHLFKDIGEFMTIIQDTVSKERSKVICYWFMFFFPEFNVVHPDSAKILMKSSEPKANGIGGAYSMMKSWLGDGLLISSGKKWERNRRLITPAFHSGILKPYVSIYNSSTDKFLNNLREFAATSKPVDIFPLVSLETLDTILRCAFSYEGKIQTEGLKHPYVAAVSQLTHLLADRWLQPWLYWDSLYYMTTKGREYRKLCQYVHDFSEGVIRERQQTFSKLNHKTYGPPSNRHLDFLDILLTAKDDAGTGLSFEDIRAEVDTFLFEGHDTTASAISWAIYHLGKHQEEQAIVYSELSEVLNNNKQVSWENLQTMPKLTAFIKESMRMIAPVPGIQRQLTSPMTIDNVTIPAGLVVDMGIYMLHHHPDVWPEHDVFKPERFLLEDITERHPYSFLPFAAGSRYTVEIKAVLMVLCYTTIKSHTNYEIELSKTLEDVVKLRYAIVLLMRLSMFTCCSFDIVHSMVSKIREFRLNTRSKVVCYWFMFFFPEFNVVHPDSAKILMKSSEPKSIGFGGAYGMMKSWLGDGLLISSGKKWERNRRLITPAFHFGILKPYVNIYNSSTDKFLNNLKEFAVTNKPVDVLPLVSLETLDTILRCAFSYEGKIQTEGQLIVIKETLKHPYVAAVSRLAHLLSERWLQPWLYWDTLYYITPKGREYRKLCRYVHDFSEGVIRERQQTFCKQNGPPSNRHLDFLDILLTAKDDKGVGLSFDDIRAEVDTFLFEGHDTTASAISWAIYHLGKHQEEQEIVYSELSELLNDNKQVSWENLQTMPMLTAFIKESMRMIAPVPGVQRQLTSPITIDNVTIPAGLVVDMGIYMLHHHPDVWPEHDVFKPERFLLEDITERHPYSYLPFAAGSRNCIGQHFAMDEIKVVLARLIQRYKVFLVPDHKYEIQPELVMRAKYGIKVTVEERK</sequence>
<proteinExistence type="inferred from homology"/>
<dbReference type="EMBL" id="UYJE01002615">
    <property type="protein sequence ID" value="VDI12293.1"/>
    <property type="molecule type" value="Genomic_DNA"/>
</dbReference>
<dbReference type="EC" id="1.14.-.-" evidence="6"/>
<dbReference type="PRINTS" id="PR00385">
    <property type="entry name" value="P450"/>
</dbReference>
<evidence type="ECO:0000256" key="2">
    <source>
        <dbReference type="ARBA" id="ARBA00022723"/>
    </source>
</evidence>
<dbReference type="CDD" id="cd20659">
    <property type="entry name" value="CYP4B_4F-like"/>
    <property type="match status" value="2"/>
</dbReference>
<evidence type="ECO:0000256" key="3">
    <source>
        <dbReference type="ARBA" id="ARBA00023004"/>
    </source>
</evidence>
<dbReference type="GO" id="GO:0004497">
    <property type="term" value="F:monooxygenase activity"/>
    <property type="evidence" value="ECO:0007669"/>
    <property type="project" value="InterPro"/>
</dbReference>
<reference evidence="6" key="1">
    <citation type="submission" date="2018-11" db="EMBL/GenBank/DDBJ databases">
        <authorList>
            <person name="Alioto T."/>
            <person name="Alioto T."/>
        </authorList>
    </citation>
    <scope>NUCLEOTIDE SEQUENCE</scope>
</reference>
<comment type="cofactor">
    <cofactor evidence="4">
        <name>heme</name>
        <dbReference type="ChEBI" id="CHEBI:30413"/>
    </cofactor>
</comment>
<dbReference type="PANTHER" id="PTHR24291">
    <property type="entry name" value="CYTOCHROME P450 FAMILY 4"/>
    <property type="match status" value="1"/>
</dbReference>
<evidence type="ECO:0000256" key="4">
    <source>
        <dbReference type="PIRSR" id="PIRSR602403-1"/>
    </source>
</evidence>
<keyword evidence="6" id="KW-0560">Oxidoreductase</keyword>
<keyword evidence="5" id="KW-0812">Transmembrane</keyword>
<accession>A0A8B6D0A1</accession>
<keyword evidence="3 4" id="KW-0408">Iron</keyword>
<dbReference type="GO" id="GO:0016705">
    <property type="term" value="F:oxidoreductase activity, acting on paired donors, with incorporation or reduction of molecular oxygen"/>
    <property type="evidence" value="ECO:0007669"/>
    <property type="project" value="InterPro"/>
</dbReference>
<organism evidence="6 7">
    <name type="scientific">Mytilus galloprovincialis</name>
    <name type="common">Mediterranean mussel</name>
    <dbReference type="NCBI Taxonomy" id="29158"/>
    <lineage>
        <taxon>Eukaryota</taxon>
        <taxon>Metazoa</taxon>
        <taxon>Spiralia</taxon>
        <taxon>Lophotrochozoa</taxon>
        <taxon>Mollusca</taxon>
        <taxon>Bivalvia</taxon>
        <taxon>Autobranchia</taxon>
        <taxon>Pteriomorphia</taxon>
        <taxon>Mytilida</taxon>
        <taxon>Mytiloidea</taxon>
        <taxon>Mytilidae</taxon>
        <taxon>Mytilinae</taxon>
        <taxon>Mytilus</taxon>
    </lineage>
</organism>
<dbReference type="GO" id="GO:0020037">
    <property type="term" value="F:heme binding"/>
    <property type="evidence" value="ECO:0007669"/>
    <property type="project" value="InterPro"/>
</dbReference>
<dbReference type="Gene3D" id="1.10.630.10">
    <property type="entry name" value="Cytochrome P450"/>
    <property type="match status" value="2"/>
</dbReference>
<dbReference type="PANTHER" id="PTHR24291:SF201">
    <property type="entry name" value="CYTOCHROME P450, FAMILY 4, SUBFAMILY B, POLYPEPTIDE 7"/>
    <property type="match status" value="1"/>
</dbReference>
<keyword evidence="7" id="KW-1185">Reference proteome</keyword>
<comment type="caution">
    <text evidence="6">The sequence shown here is derived from an EMBL/GenBank/DDBJ whole genome shotgun (WGS) entry which is preliminary data.</text>
</comment>
<dbReference type="SUPFAM" id="SSF48264">
    <property type="entry name" value="Cytochrome P450"/>
    <property type="match status" value="2"/>
</dbReference>
<evidence type="ECO:0000313" key="7">
    <source>
        <dbReference type="Proteomes" id="UP000596742"/>
    </source>
</evidence>
<name>A0A8B6D0A1_MYTGA</name>
<evidence type="ECO:0000256" key="5">
    <source>
        <dbReference type="SAM" id="Phobius"/>
    </source>
</evidence>
<keyword evidence="5" id="KW-0472">Membrane</keyword>